<evidence type="ECO:0000313" key="4">
    <source>
        <dbReference type="EMBL" id="VDD81664.1"/>
    </source>
</evidence>
<dbReference type="EMBL" id="UXSR01005393">
    <property type="protein sequence ID" value="VDD81664.1"/>
    <property type="molecule type" value="Genomic_DNA"/>
</dbReference>
<evidence type="ECO:0000313" key="6">
    <source>
        <dbReference type="WBParaSite" id="MCU_004287-RA"/>
    </source>
</evidence>
<comment type="subcellular location">
    <subcellularLocation>
        <location evidence="1">Nucleus</location>
        <location evidence="1">Nucleolus</location>
    </subcellularLocation>
</comment>
<reference evidence="4 5" key="1">
    <citation type="submission" date="2018-10" db="EMBL/GenBank/DDBJ databases">
        <authorList>
            <consortium name="Pathogen Informatics"/>
        </authorList>
    </citation>
    <scope>NUCLEOTIDE SEQUENCE [LARGE SCALE GENOMIC DNA]</scope>
</reference>
<keyword evidence="1" id="KW-0687">Ribonucleoprotein</keyword>
<dbReference type="AlphaFoldDB" id="A0A0R3UJH9"/>
<feature type="region of interest" description="Disordered" evidence="3">
    <location>
        <begin position="164"/>
        <end position="186"/>
    </location>
</feature>
<evidence type="ECO:0000313" key="5">
    <source>
        <dbReference type="Proteomes" id="UP000267029"/>
    </source>
</evidence>
<evidence type="ECO:0000256" key="1">
    <source>
        <dbReference type="RuleBase" id="RU368027"/>
    </source>
</evidence>
<dbReference type="InterPro" id="IPR009292">
    <property type="entry name" value="RRP36"/>
</dbReference>
<evidence type="ECO:0000256" key="3">
    <source>
        <dbReference type="SAM" id="MobiDB-lite"/>
    </source>
</evidence>
<comment type="function">
    <text evidence="1">Component of the 90S pre-ribosome involved in the maturation of rRNAs. Required for early cleavages of the pre-RNAs in the 40S ribosomal subunit maturation pathway.</text>
</comment>
<keyword evidence="1" id="KW-0698">rRNA processing</keyword>
<accession>A0A0R3UJH9</accession>
<gene>
    <name evidence="4" type="ORF">MCOS_LOCUS7667</name>
</gene>
<organism evidence="6">
    <name type="scientific">Mesocestoides corti</name>
    <name type="common">Flatworm</name>
    <dbReference type="NCBI Taxonomy" id="53468"/>
    <lineage>
        <taxon>Eukaryota</taxon>
        <taxon>Metazoa</taxon>
        <taxon>Spiralia</taxon>
        <taxon>Lophotrochozoa</taxon>
        <taxon>Platyhelminthes</taxon>
        <taxon>Cestoda</taxon>
        <taxon>Eucestoda</taxon>
        <taxon>Cyclophyllidea</taxon>
        <taxon>Mesocestoididae</taxon>
        <taxon>Mesocestoides</taxon>
    </lineage>
</organism>
<dbReference type="Proteomes" id="UP000267029">
    <property type="component" value="Unassembled WGS sequence"/>
</dbReference>
<keyword evidence="2" id="KW-0175">Coiled coil</keyword>
<dbReference type="GO" id="GO:0006364">
    <property type="term" value="P:rRNA processing"/>
    <property type="evidence" value="ECO:0007669"/>
    <property type="project" value="UniProtKB-UniRule"/>
</dbReference>
<dbReference type="WBParaSite" id="MCU_004287-RA">
    <property type="protein sequence ID" value="MCU_004287-RA"/>
    <property type="gene ID" value="MCU_004287"/>
</dbReference>
<reference evidence="6" key="2">
    <citation type="submission" date="2019-11" db="UniProtKB">
        <authorList>
            <consortium name="WormBaseParasite"/>
        </authorList>
    </citation>
    <scope>IDENTIFICATION</scope>
</reference>
<proteinExistence type="inferred from homology"/>
<feature type="coiled-coil region" evidence="2">
    <location>
        <begin position="65"/>
        <end position="108"/>
    </location>
</feature>
<dbReference type="OrthoDB" id="6279911at2759"/>
<dbReference type="GO" id="GO:1990904">
    <property type="term" value="C:ribonucleoprotein complex"/>
    <property type="evidence" value="ECO:0007669"/>
    <property type="project" value="UniProtKB-KW"/>
</dbReference>
<keyword evidence="1" id="KW-0690">Ribosome biogenesis</keyword>
<sequence>MAASSVCSSDDDEPVSVSFKQLKKDKFVLSKHLKRDYEHAKKQLIRKNQFRDPRFDPRVNGLCVLSDWTSLKEEQENTMQILKKQLKKVRSEEQREKVTKAIQLLRQRRATQMDVELKRRVKRDLQRQQMDALRAGKRASFITRNKLRDKVKEERLKLLTKRGKEKYLSRQSRKKSGANVFDDYNE</sequence>
<keyword evidence="1" id="KW-0539">Nucleus</keyword>
<comment type="similarity">
    <text evidence="1">Belongs to the RRP36 family.</text>
</comment>
<keyword evidence="5" id="KW-1185">Reference proteome</keyword>
<dbReference type="GO" id="GO:0005730">
    <property type="term" value="C:nucleolus"/>
    <property type="evidence" value="ECO:0007669"/>
    <property type="project" value="UniProtKB-SubCell"/>
</dbReference>
<evidence type="ECO:0000256" key="2">
    <source>
        <dbReference type="SAM" id="Coils"/>
    </source>
</evidence>
<name>A0A0R3UJH9_MESCO</name>
<protein>
    <recommendedName>
        <fullName evidence="1">rRNA biogenesis protein RRP36</fullName>
    </recommendedName>
</protein>
<dbReference type="Pfam" id="PF06102">
    <property type="entry name" value="RRP36"/>
    <property type="match status" value="1"/>
</dbReference>
<comment type="subunit">
    <text evidence="1">Associates with 90S and pre-40S pre-ribosomal particles.</text>
</comment>